<gene>
    <name evidence="2" type="ORF">GCM10010326_04280</name>
</gene>
<dbReference type="RefSeq" id="WP_161247276.1">
    <property type="nucleotide sequence ID" value="NZ_BMUU01000001.1"/>
</dbReference>
<evidence type="ECO:0000256" key="1">
    <source>
        <dbReference type="SAM" id="Phobius"/>
    </source>
</evidence>
<keyword evidence="1" id="KW-0472">Membrane</keyword>
<keyword evidence="3" id="KW-1185">Reference proteome</keyword>
<accession>A0ABQ2ZHY2</accession>
<dbReference type="GeneID" id="96288458"/>
<feature type="transmembrane region" description="Helical" evidence="1">
    <location>
        <begin position="6"/>
        <end position="26"/>
    </location>
</feature>
<comment type="caution">
    <text evidence="2">The sequence shown here is derived from an EMBL/GenBank/DDBJ whole genome shotgun (WGS) entry which is preliminary data.</text>
</comment>
<evidence type="ECO:0008006" key="4">
    <source>
        <dbReference type="Google" id="ProtNLM"/>
    </source>
</evidence>
<proteinExistence type="predicted"/>
<organism evidence="2 3">
    <name type="scientific">Streptomyces xanthochromogenes</name>
    <dbReference type="NCBI Taxonomy" id="67384"/>
    <lineage>
        <taxon>Bacteria</taxon>
        <taxon>Bacillati</taxon>
        <taxon>Actinomycetota</taxon>
        <taxon>Actinomycetes</taxon>
        <taxon>Kitasatosporales</taxon>
        <taxon>Streptomycetaceae</taxon>
        <taxon>Streptomyces</taxon>
    </lineage>
</organism>
<dbReference type="EMBL" id="BMUU01000001">
    <property type="protein sequence ID" value="GGY15660.1"/>
    <property type="molecule type" value="Genomic_DNA"/>
</dbReference>
<evidence type="ECO:0000313" key="3">
    <source>
        <dbReference type="Proteomes" id="UP000600946"/>
    </source>
</evidence>
<keyword evidence="1" id="KW-0812">Transmembrane</keyword>
<name>A0ABQ2ZHY2_9ACTN</name>
<protein>
    <recommendedName>
        <fullName evidence="4">Secreted protein</fullName>
    </recommendedName>
</protein>
<sequence length="131" mass="14043">MNDLLHKLVSAALTGALIALVGYISVTVRRRRVAREEAAAPAPVADPTQVLLRQAQQLDASRDDLTAQGRMPEALARAREAAAAWRRLTEARPGRFRAERRAALGRLGELLDAGGQGQQAAQVRQEAAGLS</sequence>
<evidence type="ECO:0000313" key="2">
    <source>
        <dbReference type="EMBL" id="GGY15660.1"/>
    </source>
</evidence>
<dbReference type="Proteomes" id="UP000600946">
    <property type="component" value="Unassembled WGS sequence"/>
</dbReference>
<keyword evidence="1" id="KW-1133">Transmembrane helix</keyword>
<reference evidence="3" key="1">
    <citation type="journal article" date="2019" name="Int. J. Syst. Evol. Microbiol.">
        <title>The Global Catalogue of Microorganisms (GCM) 10K type strain sequencing project: providing services to taxonomists for standard genome sequencing and annotation.</title>
        <authorList>
            <consortium name="The Broad Institute Genomics Platform"/>
            <consortium name="The Broad Institute Genome Sequencing Center for Infectious Disease"/>
            <person name="Wu L."/>
            <person name="Ma J."/>
        </authorList>
    </citation>
    <scope>NUCLEOTIDE SEQUENCE [LARGE SCALE GENOMIC DNA]</scope>
    <source>
        <strain evidence="3">JCM 4594</strain>
    </source>
</reference>